<protein>
    <recommendedName>
        <fullName evidence="1">Sporulation sigma-E factor-processing peptidase</fullName>
        <ecNumber evidence="1">3.4.23.-</ecNumber>
    </recommendedName>
    <alternativeName>
        <fullName evidence="1">Membrane-associated aspartic protease</fullName>
    </alternativeName>
    <alternativeName>
        <fullName evidence="1">Stage II sporulation protein GA</fullName>
    </alternativeName>
</protein>
<keyword evidence="1" id="KW-0064">Aspartyl protease</keyword>
<dbReference type="GO" id="GO:0005886">
    <property type="term" value="C:plasma membrane"/>
    <property type="evidence" value="ECO:0007669"/>
    <property type="project" value="UniProtKB-SubCell"/>
</dbReference>
<feature type="transmembrane region" description="Helical" evidence="3">
    <location>
        <begin position="6"/>
        <end position="25"/>
    </location>
</feature>
<keyword evidence="1" id="KW-0378">Hydrolase</keyword>
<keyword evidence="1" id="KW-0645">Protease</keyword>
<dbReference type="Pfam" id="PF03419">
    <property type="entry name" value="Peptidase_U4"/>
    <property type="match status" value="1"/>
</dbReference>
<dbReference type="EMBL" id="DXIE01000036">
    <property type="protein sequence ID" value="HIV62498.1"/>
    <property type="molecule type" value="Genomic_DNA"/>
</dbReference>
<dbReference type="GO" id="GO:0006508">
    <property type="term" value="P:proteolysis"/>
    <property type="evidence" value="ECO:0007669"/>
    <property type="project" value="UniProtKB-KW"/>
</dbReference>
<feature type="transmembrane region" description="Helical" evidence="3">
    <location>
        <begin position="86"/>
        <end position="105"/>
    </location>
</feature>
<evidence type="ECO:0000313" key="5">
    <source>
        <dbReference type="Proteomes" id="UP000886808"/>
    </source>
</evidence>
<name>A0A9D1PJA4_9FIRM</name>
<keyword evidence="1" id="KW-0749">Sporulation</keyword>
<comment type="function">
    <text evidence="1">Probable aspartic protease that is responsible for the proteolytic cleavage of the RNA polymerase sigma E factor (SigE/spoIIGB) to yield the active peptide in the mother cell during sporulation. Responds to a signal from the forespore that is triggered by the extracellular signal protein SpoIIR.</text>
</comment>
<reference evidence="4" key="2">
    <citation type="submission" date="2021-04" db="EMBL/GenBank/DDBJ databases">
        <authorList>
            <person name="Gilroy R."/>
        </authorList>
    </citation>
    <scope>NUCLEOTIDE SEQUENCE</scope>
    <source>
        <strain evidence="4">CHK193-4272</strain>
    </source>
</reference>
<dbReference type="InterPro" id="IPR005081">
    <property type="entry name" value="SpoIIGA"/>
</dbReference>
<organism evidence="4 5">
    <name type="scientific">Candidatus Butyricicoccus avistercoris</name>
    <dbReference type="NCBI Taxonomy" id="2838518"/>
    <lineage>
        <taxon>Bacteria</taxon>
        <taxon>Bacillati</taxon>
        <taxon>Bacillota</taxon>
        <taxon>Clostridia</taxon>
        <taxon>Eubacteriales</taxon>
        <taxon>Butyricicoccaceae</taxon>
        <taxon>Butyricicoccus</taxon>
    </lineage>
</organism>
<dbReference type="Proteomes" id="UP000886808">
    <property type="component" value="Unassembled WGS sequence"/>
</dbReference>
<evidence type="ECO:0000256" key="3">
    <source>
        <dbReference type="SAM" id="Phobius"/>
    </source>
</evidence>
<reference evidence="4" key="1">
    <citation type="journal article" date="2021" name="PeerJ">
        <title>Extensive microbial diversity within the chicken gut microbiome revealed by metagenomics and culture.</title>
        <authorList>
            <person name="Gilroy R."/>
            <person name="Ravi A."/>
            <person name="Getino M."/>
            <person name="Pursley I."/>
            <person name="Horton D.L."/>
            <person name="Alikhan N.F."/>
            <person name="Baker D."/>
            <person name="Gharbi K."/>
            <person name="Hall N."/>
            <person name="Watson M."/>
            <person name="Adriaenssens E.M."/>
            <person name="Foster-Nyarko E."/>
            <person name="Jarju S."/>
            <person name="Secka A."/>
            <person name="Antonio M."/>
            <person name="Oren A."/>
            <person name="Chaudhuri R.R."/>
            <person name="La Ragione R."/>
            <person name="Hildebrand F."/>
            <person name="Pallen M.J."/>
        </authorList>
    </citation>
    <scope>NUCLEOTIDE SEQUENCE</scope>
    <source>
        <strain evidence="4">CHK193-4272</strain>
    </source>
</reference>
<evidence type="ECO:0000256" key="2">
    <source>
        <dbReference type="PIRSR" id="PIRSR018571-1"/>
    </source>
</evidence>
<keyword evidence="3" id="KW-0812">Transmembrane</keyword>
<dbReference type="EC" id="3.4.23.-" evidence="1"/>
<feature type="transmembrane region" description="Helical" evidence="3">
    <location>
        <begin position="37"/>
        <end position="54"/>
    </location>
</feature>
<feature type="active site" evidence="2">
    <location>
        <position position="177"/>
    </location>
</feature>
<comment type="subcellular location">
    <subcellularLocation>
        <location evidence="1">Cell membrane</location>
    </subcellularLocation>
</comment>
<feature type="transmembrane region" description="Helical" evidence="3">
    <location>
        <begin position="125"/>
        <end position="145"/>
    </location>
</feature>
<dbReference type="AlphaFoldDB" id="A0A9D1PJA4"/>
<keyword evidence="1 3" id="KW-0472">Membrane</keyword>
<accession>A0A9D1PJA4</accession>
<comment type="caution">
    <text evidence="4">The sequence shown here is derived from an EMBL/GenBank/DDBJ whole genome shotgun (WGS) entry which is preliminary data.</text>
</comment>
<evidence type="ECO:0000313" key="4">
    <source>
        <dbReference type="EMBL" id="HIV62498.1"/>
    </source>
</evidence>
<gene>
    <name evidence="4" type="ORF">H9746_06635</name>
</gene>
<keyword evidence="3" id="KW-1133">Transmembrane helix</keyword>
<dbReference type="GO" id="GO:0030436">
    <property type="term" value="P:asexual sporulation"/>
    <property type="evidence" value="ECO:0007669"/>
    <property type="project" value="InterPro"/>
</dbReference>
<feature type="transmembrane region" description="Helical" evidence="3">
    <location>
        <begin position="60"/>
        <end position="79"/>
    </location>
</feature>
<dbReference type="GO" id="GO:0004190">
    <property type="term" value="F:aspartic-type endopeptidase activity"/>
    <property type="evidence" value="ECO:0007669"/>
    <property type="project" value="UniProtKB-KW"/>
</dbReference>
<dbReference type="GO" id="GO:0030435">
    <property type="term" value="P:sporulation resulting in formation of a cellular spore"/>
    <property type="evidence" value="ECO:0007669"/>
    <property type="project" value="UniProtKB-KW"/>
</dbReference>
<sequence length="284" mass="31123">MRIIYLDILIGVNLGIDYLMLFALSRISGVYSTRFKLFLGALIGSLYAVLSLMVKSTIITSLPIKIGVSGLMVLVSFGYKNKSRFLKLLILFLFISFAVAGGVLALGNISGSSFFAGSGYYINNISFKAIVIAMLISFIVTGFIFRNDAKDIVTPRKTVKADIYFLNNHAEYTLLVDTGNTLHDIISGKPVIILDKFSASQILPINVSLSRLHTENSADILSNIPENYIKHFRLIPFNAVGKKSGLLLSFKPDKITIDGKTWHGLVSINADRICGGQYQGLIGL</sequence>
<keyword evidence="1" id="KW-1003">Cell membrane</keyword>
<evidence type="ECO:0000256" key="1">
    <source>
        <dbReference type="PIRNR" id="PIRNR018571"/>
    </source>
</evidence>
<proteinExistence type="inferred from homology"/>
<comment type="similarity">
    <text evidence="1">Belongs to the peptidase U4 family.</text>
</comment>
<dbReference type="PIRSF" id="PIRSF018571">
    <property type="entry name" value="SpoIIGA"/>
    <property type="match status" value="1"/>
</dbReference>